<dbReference type="AlphaFoldDB" id="A0AAW1ICH8"/>
<feature type="domain" description="PiggyBac transposable element-derived protein" evidence="1">
    <location>
        <begin position="19"/>
        <end position="91"/>
    </location>
</feature>
<protein>
    <submittedName>
        <fullName evidence="2">Transposase IS4</fullName>
    </submittedName>
</protein>
<dbReference type="Pfam" id="PF13843">
    <property type="entry name" value="DDE_Tnp_1_7"/>
    <property type="match status" value="1"/>
</dbReference>
<reference evidence="2 3" key="1">
    <citation type="journal article" date="2024" name="BMC Genomics">
        <title>De novo assembly and annotation of Popillia japonica's genome with initial clues to its potential as an invasive pest.</title>
        <authorList>
            <person name="Cucini C."/>
            <person name="Boschi S."/>
            <person name="Funari R."/>
            <person name="Cardaioli E."/>
            <person name="Iannotti N."/>
            <person name="Marturano G."/>
            <person name="Paoli F."/>
            <person name="Bruttini M."/>
            <person name="Carapelli A."/>
            <person name="Frati F."/>
            <person name="Nardi F."/>
        </authorList>
    </citation>
    <scope>NUCLEOTIDE SEQUENCE [LARGE SCALE GENOMIC DNA]</scope>
    <source>
        <strain evidence="2">DMR45628</strain>
    </source>
</reference>
<evidence type="ECO:0000313" key="2">
    <source>
        <dbReference type="EMBL" id="KAK9686980.1"/>
    </source>
</evidence>
<comment type="caution">
    <text evidence="2">The sequence shown here is derived from an EMBL/GenBank/DDBJ whole genome shotgun (WGS) entry which is preliminary data.</text>
</comment>
<dbReference type="InterPro" id="IPR029526">
    <property type="entry name" value="PGBD"/>
</dbReference>
<name>A0AAW1ICH8_POPJA</name>
<dbReference type="Proteomes" id="UP001458880">
    <property type="component" value="Unassembled WGS sequence"/>
</dbReference>
<organism evidence="2 3">
    <name type="scientific">Popillia japonica</name>
    <name type="common">Japanese beetle</name>
    <dbReference type="NCBI Taxonomy" id="7064"/>
    <lineage>
        <taxon>Eukaryota</taxon>
        <taxon>Metazoa</taxon>
        <taxon>Ecdysozoa</taxon>
        <taxon>Arthropoda</taxon>
        <taxon>Hexapoda</taxon>
        <taxon>Insecta</taxon>
        <taxon>Pterygota</taxon>
        <taxon>Neoptera</taxon>
        <taxon>Endopterygota</taxon>
        <taxon>Coleoptera</taxon>
        <taxon>Polyphaga</taxon>
        <taxon>Scarabaeiformia</taxon>
        <taxon>Scarabaeidae</taxon>
        <taxon>Rutelinae</taxon>
        <taxon>Popillia</taxon>
    </lineage>
</organism>
<proteinExistence type="predicted"/>
<evidence type="ECO:0000313" key="3">
    <source>
        <dbReference type="Proteomes" id="UP001458880"/>
    </source>
</evidence>
<keyword evidence="3" id="KW-1185">Reference proteome</keyword>
<accession>A0AAW1ICH8</accession>
<sequence length="101" mass="11513">MAGVKKAYLNTSELRSTDGTAPAAFSAVMSERRFHVLIRSLPTREERAKYDNLAPVRDIFENFVKACSLNFIVGEYVTVDEMLEPFRRKCRKIASEKSTHV</sequence>
<gene>
    <name evidence="2" type="ORF">QE152_g36792</name>
</gene>
<dbReference type="EMBL" id="JASPKY010000670">
    <property type="protein sequence ID" value="KAK9686980.1"/>
    <property type="molecule type" value="Genomic_DNA"/>
</dbReference>
<evidence type="ECO:0000259" key="1">
    <source>
        <dbReference type="Pfam" id="PF13843"/>
    </source>
</evidence>